<evidence type="ECO:0000313" key="7">
    <source>
        <dbReference type="EMBL" id="KAG9443947.1"/>
    </source>
</evidence>
<feature type="region of interest" description="Disordered" evidence="5">
    <location>
        <begin position="60"/>
        <end position="101"/>
    </location>
</feature>
<dbReference type="AlphaFoldDB" id="A0AAV7E527"/>
<reference evidence="7 8" key="1">
    <citation type="submission" date="2021-07" db="EMBL/GenBank/DDBJ databases">
        <title>The Aristolochia fimbriata genome: insights into angiosperm evolution, floral development and chemical biosynthesis.</title>
        <authorList>
            <person name="Jiao Y."/>
        </authorList>
    </citation>
    <scope>NUCLEOTIDE SEQUENCE [LARGE SCALE GENOMIC DNA]</scope>
    <source>
        <strain evidence="7">IBCAS-2021</strain>
        <tissue evidence="7">Leaf</tissue>
    </source>
</reference>
<protein>
    <recommendedName>
        <fullName evidence="6">Cyclin-like domain-containing protein</fullName>
    </recommendedName>
</protein>
<dbReference type="Pfam" id="PF00134">
    <property type="entry name" value="Cyclin_N"/>
    <property type="match status" value="1"/>
</dbReference>
<dbReference type="SMART" id="SM00385">
    <property type="entry name" value="CYCLIN"/>
    <property type="match status" value="2"/>
</dbReference>
<gene>
    <name evidence="7" type="ORF">H6P81_015287</name>
</gene>
<dbReference type="Pfam" id="PF02984">
    <property type="entry name" value="Cyclin_C"/>
    <property type="match status" value="1"/>
</dbReference>
<organism evidence="7 8">
    <name type="scientific">Aristolochia fimbriata</name>
    <name type="common">White veined hardy Dutchman's pipe vine</name>
    <dbReference type="NCBI Taxonomy" id="158543"/>
    <lineage>
        <taxon>Eukaryota</taxon>
        <taxon>Viridiplantae</taxon>
        <taxon>Streptophyta</taxon>
        <taxon>Embryophyta</taxon>
        <taxon>Tracheophyta</taxon>
        <taxon>Spermatophyta</taxon>
        <taxon>Magnoliopsida</taxon>
        <taxon>Magnoliidae</taxon>
        <taxon>Piperales</taxon>
        <taxon>Aristolochiaceae</taxon>
        <taxon>Aristolochia</taxon>
    </lineage>
</organism>
<dbReference type="InterPro" id="IPR036915">
    <property type="entry name" value="Cyclin-like_sf"/>
</dbReference>
<keyword evidence="1" id="KW-0132">Cell division</keyword>
<evidence type="ECO:0000256" key="5">
    <source>
        <dbReference type="SAM" id="MobiDB-lite"/>
    </source>
</evidence>
<name>A0AAV7E527_ARIFI</name>
<feature type="domain" description="Cyclin-like" evidence="6">
    <location>
        <begin position="430"/>
        <end position="517"/>
    </location>
</feature>
<dbReference type="InterPro" id="IPR004367">
    <property type="entry name" value="Cyclin_C-dom"/>
</dbReference>
<evidence type="ECO:0000256" key="2">
    <source>
        <dbReference type="ARBA" id="ARBA00023127"/>
    </source>
</evidence>
<feature type="compositionally biased region" description="Polar residues" evidence="5">
    <location>
        <begin position="60"/>
        <end position="79"/>
    </location>
</feature>
<comment type="similarity">
    <text evidence="4">Belongs to the cyclin family.</text>
</comment>
<evidence type="ECO:0000256" key="3">
    <source>
        <dbReference type="ARBA" id="ARBA00023306"/>
    </source>
</evidence>
<evidence type="ECO:0000256" key="4">
    <source>
        <dbReference type="RuleBase" id="RU000383"/>
    </source>
</evidence>
<dbReference type="GO" id="GO:0051301">
    <property type="term" value="P:cell division"/>
    <property type="evidence" value="ECO:0007669"/>
    <property type="project" value="UniProtKB-KW"/>
</dbReference>
<dbReference type="Proteomes" id="UP000825729">
    <property type="component" value="Unassembled WGS sequence"/>
</dbReference>
<evidence type="ECO:0000313" key="8">
    <source>
        <dbReference type="Proteomes" id="UP000825729"/>
    </source>
</evidence>
<keyword evidence="2 4" id="KW-0195">Cyclin</keyword>
<dbReference type="PANTHER" id="PTHR10177">
    <property type="entry name" value="CYCLINS"/>
    <property type="match status" value="1"/>
</dbReference>
<feature type="domain" description="Cyclin-like" evidence="6">
    <location>
        <begin position="530"/>
        <end position="611"/>
    </location>
</feature>
<dbReference type="InterPro" id="IPR006671">
    <property type="entry name" value="Cyclin_N"/>
</dbReference>
<dbReference type="InterPro" id="IPR039361">
    <property type="entry name" value="Cyclin"/>
</dbReference>
<dbReference type="Gene3D" id="1.10.472.10">
    <property type="entry name" value="Cyclin-like"/>
    <property type="match status" value="2"/>
</dbReference>
<evidence type="ECO:0000259" key="6">
    <source>
        <dbReference type="SMART" id="SM00385"/>
    </source>
</evidence>
<sequence length="618" mass="70090">MPNNINLVFRLTNKKWWKVEQVSSAKKPRSKIPRLKRVPKFIIPARTSEEKFGEAKSELSASSTLTQNPSAVSCNSSVVWTRPEKSKKRGRNPRQEKENEVGRVFDIEPGADRDSRMRTRSLCKKRRSARSAVDKVTEVCGVDLSETSCIDSVSAKDHRDVGNSKALILRRSKTSEDPWQINASANEDGKSIVEVKPIRQVDVARLRRAKDNSEVIRNQIKVASEPPQLEQKSASAIGFSESVCLESACEVENAQNVCQTGTAAKTQPHLDEPTTSKRLQSFEHASDLACTEKLNGDETDYETCEDLTSQELSPGSPDTEAYFSAFSLSSLSSGDFCKISCGKSVQSPCFSLYLQYSKEFVKLTALPKPIKECPDEFTLLKMEEEEHEESYQMFRCWERRHTPPHDYTEDYNSMAEDGEMVLHQRLLMVHWILQRAGVKGLHYETLFLGVSLLDRFLREGFFPCKKNLQLLGIACCTLATRLEENQPLNSVREMMFQVGNNTYSRCEVVAMEWLVQEVLHFECLFPTVYNFLWFYLKAANADMKVQKTTKYLALLSLIDHERLSFWPSTVAAGLVILASLAANCESACHHVIETHVRTKSDDLPECIESLDWLVRYVC</sequence>
<proteinExistence type="inferred from homology"/>
<accession>A0AAV7E527</accession>
<dbReference type="SUPFAM" id="SSF47954">
    <property type="entry name" value="Cyclin-like"/>
    <property type="match status" value="2"/>
</dbReference>
<comment type="caution">
    <text evidence="7">The sequence shown here is derived from an EMBL/GenBank/DDBJ whole genome shotgun (WGS) entry which is preliminary data.</text>
</comment>
<dbReference type="InterPro" id="IPR013763">
    <property type="entry name" value="Cyclin-like_dom"/>
</dbReference>
<dbReference type="InterPro" id="IPR048258">
    <property type="entry name" value="Cyclins_cyclin-box"/>
</dbReference>
<dbReference type="PROSITE" id="PS00292">
    <property type="entry name" value="CYCLINS"/>
    <property type="match status" value="1"/>
</dbReference>
<keyword evidence="3" id="KW-0131">Cell cycle</keyword>
<evidence type="ECO:0000256" key="1">
    <source>
        <dbReference type="ARBA" id="ARBA00022618"/>
    </source>
</evidence>
<keyword evidence="8" id="KW-1185">Reference proteome</keyword>
<dbReference type="EMBL" id="JAINDJ010000006">
    <property type="protein sequence ID" value="KAG9443947.1"/>
    <property type="molecule type" value="Genomic_DNA"/>
</dbReference>